<evidence type="ECO:0000313" key="2">
    <source>
        <dbReference type="Proteomes" id="UP000006247"/>
    </source>
</evidence>
<organism evidence="1 2">
    <name type="scientific">Corynebacterium matruchotii ATCC 33806</name>
    <dbReference type="NCBI Taxonomy" id="566549"/>
    <lineage>
        <taxon>Bacteria</taxon>
        <taxon>Bacillati</taxon>
        <taxon>Actinomycetota</taxon>
        <taxon>Actinomycetes</taxon>
        <taxon>Mycobacteriales</taxon>
        <taxon>Corynebacteriaceae</taxon>
        <taxon>Corynebacterium</taxon>
    </lineage>
</organism>
<dbReference type="AlphaFoldDB" id="C0E6R6"/>
<proteinExistence type="predicted"/>
<dbReference type="HOGENOM" id="CLU_3250178_0_0_11"/>
<gene>
    <name evidence="1" type="ORF">CORMATOL_02704</name>
</gene>
<evidence type="ECO:0000313" key="1">
    <source>
        <dbReference type="EMBL" id="EEG25776.1"/>
    </source>
</evidence>
<name>C0E6R6_9CORY</name>
<reference evidence="1 2" key="1">
    <citation type="submission" date="2009-01" db="EMBL/GenBank/DDBJ databases">
        <authorList>
            <person name="Fulton L."/>
            <person name="Clifton S."/>
            <person name="Chinwalla A.T."/>
            <person name="Mitreva M."/>
            <person name="Sodergren E."/>
            <person name="Weinstock G."/>
            <person name="Clifton S."/>
            <person name="Dooling D.J."/>
            <person name="Fulton B."/>
            <person name="Minx P."/>
            <person name="Pepin K.H."/>
            <person name="Johnson M."/>
            <person name="Bhonagiri V."/>
            <person name="Nash W.E."/>
            <person name="Mardis E.R."/>
            <person name="Wilson R.K."/>
        </authorList>
    </citation>
    <scope>NUCLEOTIDE SEQUENCE [LARGE SCALE GENOMIC DNA]</scope>
    <source>
        <strain evidence="1 2">ATCC 33806</strain>
    </source>
</reference>
<protein>
    <submittedName>
        <fullName evidence="1">Uncharacterized protein</fullName>
    </submittedName>
</protein>
<accession>C0E6R6</accession>
<dbReference type="Proteomes" id="UP000006247">
    <property type="component" value="Unassembled WGS sequence"/>
</dbReference>
<comment type="caution">
    <text evidence="1">The sequence shown here is derived from an EMBL/GenBank/DDBJ whole genome shotgun (WGS) entry which is preliminary data.</text>
</comment>
<sequence>MWCDPTADSDSLDGREWRKIFGFLATSLHIALRIYSCSFLYF</sequence>
<dbReference type="EMBL" id="ACEB01000046">
    <property type="protein sequence ID" value="EEG25776.1"/>
    <property type="molecule type" value="Genomic_DNA"/>
</dbReference>